<gene>
    <name evidence="1" type="ORF">BV22DRAFT_243592</name>
</gene>
<evidence type="ECO:0000313" key="2">
    <source>
        <dbReference type="Proteomes" id="UP000790709"/>
    </source>
</evidence>
<organism evidence="1 2">
    <name type="scientific">Leucogyrophana mollusca</name>
    <dbReference type="NCBI Taxonomy" id="85980"/>
    <lineage>
        <taxon>Eukaryota</taxon>
        <taxon>Fungi</taxon>
        <taxon>Dikarya</taxon>
        <taxon>Basidiomycota</taxon>
        <taxon>Agaricomycotina</taxon>
        <taxon>Agaricomycetes</taxon>
        <taxon>Agaricomycetidae</taxon>
        <taxon>Boletales</taxon>
        <taxon>Boletales incertae sedis</taxon>
        <taxon>Leucogyrophana</taxon>
    </lineage>
</organism>
<protein>
    <submittedName>
        <fullName evidence="1">Uncharacterized protein</fullName>
    </submittedName>
</protein>
<reference evidence="1" key="1">
    <citation type="journal article" date="2021" name="New Phytol.">
        <title>Evolutionary innovations through gain and loss of genes in the ectomycorrhizal Boletales.</title>
        <authorList>
            <person name="Wu G."/>
            <person name="Miyauchi S."/>
            <person name="Morin E."/>
            <person name="Kuo A."/>
            <person name="Drula E."/>
            <person name="Varga T."/>
            <person name="Kohler A."/>
            <person name="Feng B."/>
            <person name="Cao Y."/>
            <person name="Lipzen A."/>
            <person name="Daum C."/>
            <person name="Hundley H."/>
            <person name="Pangilinan J."/>
            <person name="Johnson J."/>
            <person name="Barry K."/>
            <person name="LaButti K."/>
            <person name="Ng V."/>
            <person name="Ahrendt S."/>
            <person name="Min B."/>
            <person name="Choi I.G."/>
            <person name="Park H."/>
            <person name="Plett J.M."/>
            <person name="Magnuson J."/>
            <person name="Spatafora J.W."/>
            <person name="Nagy L.G."/>
            <person name="Henrissat B."/>
            <person name="Grigoriev I.V."/>
            <person name="Yang Z.L."/>
            <person name="Xu J."/>
            <person name="Martin F.M."/>
        </authorList>
    </citation>
    <scope>NUCLEOTIDE SEQUENCE</scope>
    <source>
        <strain evidence="1">KUC20120723A-06</strain>
    </source>
</reference>
<dbReference type="Proteomes" id="UP000790709">
    <property type="component" value="Unassembled WGS sequence"/>
</dbReference>
<comment type="caution">
    <text evidence="1">The sequence shown here is derived from an EMBL/GenBank/DDBJ whole genome shotgun (WGS) entry which is preliminary data.</text>
</comment>
<proteinExistence type="predicted"/>
<name>A0ACB8BPX0_9AGAM</name>
<evidence type="ECO:0000313" key="1">
    <source>
        <dbReference type="EMBL" id="KAH7927975.1"/>
    </source>
</evidence>
<keyword evidence="2" id="KW-1185">Reference proteome</keyword>
<dbReference type="EMBL" id="MU266359">
    <property type="protein sequence ID" value="KAH7927975.1"/>
    <property type="molecule type" value="Genomic_DNA"/>
</dbReference>
<sequence length="111" mass="12857">MPCDCFALIEWVQRVSIHLRPSLLTKVEHLKHTRSATLSVTLVLTWSHYFTVTLVLCLRMNDCLPSNFWIAYGRLVLCHKITAYLKFSHTQLEQALDRVGHLEHKKLAGRS</sequence>
<accession>A0ACB8BPX0</accession>